<reference evidence="2 3" key="1">
    <citation type="submission" date="2021-04" db="EMBL/GenBank/DDBJ databases">
        <authorList>
            <person name="Ivanova A."/>
        </authorList>
    </citation>
    <scope>NUCLEOTIDE SEQUENCE [LARGE SCALE GENOMIC DNA]</scope>
    <source>
        <strain evidence="2 3">G18</strain>
    </source>
</reference>
<evidence type="ECO:0000313" key="3">
    <source>
        <dbReference type="Proteomes" id="UP000676565"/>
    </source>
</evidence>
<keyword evidence="3" id="KW-1185">Reference proteome</keyword>
<sequence>MFGPPPVVEKKPAGRPFARPRQLLRTQPGHLRLLGAEAPAPPADPVDPISFRAVTVKYNREMRDHAQANKFYDGATLQKINDSWGQTPVADRNLKPYPDRSVMLKPVFQFISGTEATLLPYWAGPDKRIDQTKPPGPNNWSEKMLILPPGQPKVAVRGMPTIPLDRFYHMKLTAAEVDYLNKNFGPFSPPISAGDYAILTGMHVSTREIDNWTWQTFWWSLTKPVIPDAAKKRIQPPFDNYETQVGYSFMTGPPRAPPRPKGTRTRCPWCATTRIWKRVSGTTSSTRRSRTNSVLNRTA</sequence>
<evidence type="ECO:0000256" key="1">
    <source>
        <dbReference type="SAM" id="MobiDB-lite"/>
    </source>
</evidence>
<organism evidence="2 3">
    <name type="scientific">Gemmata palustris</name>
    <dbReference type="NCBI Taxonomy" id="2822762"/>
    <lineage>
        <taxon>Bacteria</taxon>
        <taxon>Pseudomonadati</taxon>
        <taxon>Planctomycetota</taxon>
        <taxon>Planctomycetia</taxon>
        <taxon>Gemmatales</taxon>
        <taxon>Gemmataceae</taxon>
        <taxon>Gemmata</taxon>
    </lineage>
</organism>
<accession>A0ABS5BYL1</accession>
<evidence type="ECO:0000313" key="2">
    <source>
        <dbReference type="EMBL" id="MBP3958821.1"/>
    </source>
</evidence>
<name>A0ABS5BYL1_9BACT</name>
<dbReference type="RefSeq" id="WP_210659158.1">
    <property type="nucleotide sequence ID" value="NZ_JAGKQQ010000001.1"/>
</dbReference>
<gene>
    <name evidence="2" type="ORF">J8F10_26545</name>
</gene>
<proteinExistence type="predicted"/>
<dbReference type="Proteomes" id="UP000676565">
    <property type="component" value="Unassembled WGS sequence"/>
</dbReference>
<feature type="region of interest" description="Disordered" evidence="1">
    <location>
        <begin position="1"/>
        <end position="22"/>
    </location>
</feature>
<protein>
    <submittedName>
        <fullName evidence="2">Uncharacterized protein</fullName>
    </submittedName>
</protein>
<comment type="caution">
    <text evidence="2">The sequence shown here is derived from an EMBL/GenBank/DDBJ whole genome shotgun (WGS) entry which is preliminary data.</text>
</comment>
<feature type="region of interest" description="Disordered" evidence="1">
    <location>
        <begin position="280"/>
        <end position="299"/>
    </location>
</feature>
<dbReference type="EMBL" id="JAGKQQ010000001">
    <property type="protein sequence ID" value="MBP3958821.1"/>
    <property type="molecule type" value="Genomic_DNA"/>
</dbReference>